<feature type="signal peptide" evidence="1">
    <location>
        <begin position="1"/>
        <end position="31"/>
    </location>
</feature>
<dbReference type="AlphaFoldDB" id="A0AAJ1S5B3"/>
<reference evidence="4" key="3">
    <citation type="submission" date="2023-06" db="EMBL/GenBank/DDBJ databases">
        <title>Identification of two novel mycobacterium reveal diversities and complexities of Mycobacterium gordonae clade.</title>
        <authorList>
            <person name="Matsumoto Y."/>
            <person name="Nakamura S."/>
            <person name="Motooka D."/>
            <person name="Fukushima K."/>
        </authorList>
    </citation>
    <scope>NUCLEOTIDE SEQUENCE</scope>
    <source>
        <strain evidence="4">TY812</strain>
    </source>
</reference>
<dbReference type="RefSeq" id="WP_133447892.1">
    <property type="nucleotide sequence ID" value="NZ_BLKX01000001.1"/>
</dbReference>
<keyword evidence="5" id="KW-1185">Reference proteome</keyword>
<evidence type="ECO:0000313" key="3">
    <source>
        <dbReference type="EMBL" id="GFG77474.1"/>
    </source>
</evidence>
<dbReference type="Proteomes" id="UP001229081">
    <property type="component" value="Unassembled WGS sequence"/>
</dbReference>
<organism evidence="4 6">
    <name type="scientific">Mycobacterium paragordonae</name>
    <dbReference type="NCBI Taxonomy" id="1389713"/>
    <lineage>
        <taxon>Bacteria</taxon>
        <taxon>Bacillati</taxon>
        <taxon>Actinomycetota</taxon>
        <taxon>Actinomycetes</taxon>
        <taxon>Mycobacteriales</taxon>
        <taxon>Mycobacteriaceae</taxon>
        <taxon>Mycobacterium</taxon>
    </lineage>
</organism>
<evidence type="ECO:0000313" key="5">
    <source>
        <dbReference type="Proteomes" id="UP000465240"/>
    </source>
</evidence>
<feature type="domain" description="Peptidase C39-like" evidence="2">
    <location>
        <begin position="54"/>
        <end position="180"/>
    </location>
</feature>
<dbReference type="EMBL" id="JAUFSA010000001">
    <property type="protein sequence ID" value="MDP7736747.1"/>
    <property type="molecule type" value="Genomic_DNA"/>
</dbReference>
<sequence length="210" mass="21648">MTKAAKHFGFAGALATLATASLIAYPSVAQANPGGDGARMYGNPAAAAPFWRRQHDNMACAEVAVADVVGEITGNEPTEDEVKAVAANTPNSAGTGPIFNGNGTDPWDVAVLLGHYGIPSVRGQFTIGTLAPELGAGRKVLAAVNGETLWNQPGDHAHEDHFVVVTGIDTGAGVVHLNDSGVDYGRDEVVPFAVFEASWATSSHFAVIAK</sequence>
<dbReference type="Gene3D" id="3.90.70.10">
    <property type="entry name" value="Cysteine proteinases"/>
    <property type="match status" value="1"/>
</dbReference>
<keyword evidence="1" id="KW-0732">Signal</keyword>
<evidence type="ECO:0000313" key="6">
    <source>
        <dbReference type="Proteomes" id="UP001229081"/>
    </source>
</evidence>
<gene>
    <name evidence="3" type="ORF">MPRG_07500</name>
    <name evidence="4" type="ORF">QXL92_18560</name>
</gene>
<feature type="chain" id="PRO_5042474949" description="Peptidase C39-like domain-containing protein" evidence="1">
    <location>
        <begin position="32"/>
        <end position="210"/>
    </location>
</feature>
<name>A0AAJ1S5B3_9MYCO</name>
<dbReference type="Proteomes" id="UP000465240">
    <property type="component" value="Unassembled WGS sequence"/>
</dbReference>
<accession>A0AAJ1S5B3</accession>
<comment type="caution">
    <text evidence="4">The sequence shown here is derived from an EMBL/GenBank/DDBJ whole genome shotgun (WGS) entry which is preliminary data.</text>
</comment>
<evidence type="ECO:0000313" key="4">
    <source>
        <dbReference type="EMBL" id="MDP7736747.1"/>
    </source>
</evidence>
<protein>
    <recommendedName>
        <fullName evidence="2">Peptidase C39-like domain-containing protein</fullName>
    </recommendedName>
</protein>
<dbReference type="EMBL" id="BLKX01000001">
    <property type="protein sequence ID" value="GFG77474.1"/>
    <property type="molecule type" value="Genomic_DNA"/>
</dbReference>
<dbReference type="InterPro" id="IPR039564">
    <property type="entry name" value="Peptidase_C39-like"/>
</dbReference>
<evidence type="ECO:0000259" key="2">
    <source>
        <dbReference type="Pfam" id="PF13529"/>
    </source>
</evidence>
<evidence type="ECO:0000256" key="1">
    <source>
        <dbReference type="SAM" id="SignalP"/>
    </source>
</evidence>
<dbReference type="Pfam" id="PF13529">
    <property type="entry name" value="Peptidase_C39_2"/>
    <property type="match status" value="1"/>
</dbReference>
<proteinExistence type="predicted"/>
<reference evidence="3 5" key="1">
    <citation type="journal article" date="2019" name="Emerg. Microbes Infect.">
        <title>Comprehensive subspecies identification of 175 nontuberculous mycobacteria species based on 7547 genomic profiles.</title>
        <authorList>
            <person name="Matsumoto Y."/>
            <person name="Kinjo T."/>
            <person name="Motooka D."/>
            <person name="Nabeya D."/>
            <person name="Jung N."/>
            <person name="Uechi K."/>
            <person name="Horii T."/>
            <person name="Iida T."/>
            <person name="Fujita J."/>
            <person name="Nakamura S."/>
        </authorList>
    </citation>
    <scope>NUCLEOTIDE SEQUENCE [LARGE SCALE GENOMIC DNA]</scope>
    <source>
        <strain evidence="3 5">JCM 18565</strain>
    </source>
</reference>
<reference evidence="3" key="2">
    <citation type="submission" date="2020-02" db="EMBL/GenBank/DDBJ databases">
        <authorList>
            <person name="Matsumoto Y."/>
            <person name="Kinjo T."/>
            <person name="Motooka D."/>
            <person name="Nabeya D."/>
            <person name="Jung N."/>
            <person name="Uechi K."/>
            <person name="Horii T."/>
            <person name="Iida T."/>
            <person name="Fujita J."/>
            <person name="Nakamura S."/>
        </authorList>
    </citation>
    <scope>NUCLEOTIDE SEQUENCE</scope>
    <source>
        <strain evidence="3">JCM 18565</strain>
    </source>
</reference>